<dbReference type="AlphaFoldDB" id="A0A2T1M3B3"/>
<sequence>MTSFVFGSLPFSNQGGDQIVSKAVSAAIAALFKRTGKLEAKVRAEPVAKLLQGSIDGFDFIGNGMLMYNGLRIEAMELYVQAVSIDFSAIFTGQVKLRQPTQASLRVILTEEDLTTSFNTPFVVEKLQGLQYQDQSLHFQNTQMILNDDKSLRLKTAIRVGEASEPLDVDMTAFLNVEDRSKIQFINVTYQGSEEAQELGKALIDHVNNLMDLDKFALEGTQIKIDRARIKDQQIVFYGVAQINQFPQKKPK</sequence>
<proteinExistence type="predicted"/>
<dbReference type="RefSeq" id="WP_106454953.1">
    <property type="nucleotide sequence ID" value="NZ_PXOH01000001.1"/>
</dbReference>
<reference evidence="1 2" key="2">
    <citation type="submission" date="2018-03" db="EMBL/GenBank/DDBJ databases">
        <authorList>
            <person name="Keele B.F."/>
        </authorList>
    </citation>
    <scope>NUCLEOTIDE SEQUENCE [LARGE SCALE GENOMIC DNA]</scope>
    <source>
        <strain evidence="1 2">CCALA 016</strain>
    </source>
</reference>
<organism evidence="1 2">
    <name type="scientific">Aphanothece hegewaldii CCALA 016</name>
    <dbReference type="NCBI Taxonomy" id="2107694"/>
    <lineage>
        <taxon>Bacteria</taxon>
        <taxon>Bacillati</taxon>
        <taxon>Cyanobacteriota</taxon>
        <taxon>Cyanophyceae</taxon>
        <taxon>Oscillatoriophycideae</taxon>
        <taxon>Chroococcales</taxon>
        <taxon>Aphanothecaceae</taxon>
        <taxon>Aphanothece</taxon>
    </lineage>
</organism>
<dbReference type="InterPro" id="IPR021373">
    <property type="entry name" value="DUF2993"/>
</dbReference>
<evidence type="ECO:0000313" key="1">
    <source>
        <dbReference type="EMBL" id="PSF39331.1"/>
    </source>
</evidence>
<keyword evidence="2" id="KW-1185">Reference proteome</keyword>
<evidence type="ECO:0000313" key="2">
    <source>
        <dbReference type="Proteomes" id="UP000239001"/>
    </source>
</evidence>
<reference evidence="1 2" key="1">
    <citation type="submission" date="2018-03" db="EMBL/GenBank/DDBJ databases">
        <title>The ancient ancestry and fast evolution of plastids.</title>
        <authorList>
            <person name="Moore K.R."/>
            <person name="Magnabosco C."/>
            <person name="Momper L."/>
            <person name="Gold D.A."/>
            <person name="Bosak T."/>
            <person name="Fournier G.P."/>
        </authorList>
    </citation>
    <scope>NUCLEOTIDE SEQUENCE [LARGE SCALE GENOMIC DNA]</scope>
    <source>
        <strain evidence="1 2">CCALA 016</strain>
    </source>
</reference>
<protein>
    <submittedName>
        <fullName evidence="1">DUF2993 domain-containing protein</fullName>
    </submittedName>
</protein>
<dbReference type="EMBL" id="PXOH01000001">
    <property type="protein sequence ID" value="PSF39331.1"/>
    <property type="molecule type" value="Genomic_DNA"/>
</dbReference>
<comment type="caution">
    <text evidence="1">The sequence shown here is derived from an EMBL/GenBank/DDBJ whole genome shotgun (WGS) entry which is preliminary data.</text>
</comment>
<accession>A0A2T1M3B3</accession>
<dbReference type="Proteomes" id="UP000239001">
    <property type="component" value="Unassembled WGS sequence"/>
</dbReference>
<dbReference type="OrthoDB" id="507589at2"/>
<dbReference type="Pfam" id="PF11209">
    <property type="entry name" value="LmeA"/>
    <property type="match status" value="1"/>
</dbReference>
<gene>
    <name evidence="1" type="ORF">C7H19_00655</name>
</gene>
<name>A0A2T1M3B3_9CHRO</name>